<evidence type="ECO:0000313" key="1">
    <source>
        <dbReference type="EMBL" id="CAK8686059.1"/>
    </source>
</evidence>
<name>A0ABP0G5J0_CLALP</name>
<protein>
    <submittedName>
        <fullName evidence="1">Uncharacterized protein</fullName>
    </submittedName>
</protein>
<reference evidence="1 2" key="1">
    <citation type="submission" date="2024-02" db="EMBL/GenBank/DDBJ databases">
        <authorList>
            <person name="Daric V."/>
            <person name="Darras S."/>
        </authorList>
    </citation>
    <scope>NUCLEOTIDE SEQUENCE [LARGE SCALE GENOMIC DNA]</scope>
</reference>
<dbReference type="Proteomes" id="UP001642483">
    <property type="component" value="Unassembled WGS sequence"/>
</dbReference>
<accession>A0ABP0G5J0</accession>
<sequence length="102" mass="11705">MTLVSIPTCRNVLSWIPDVGRVSFSRLRGQVAYGLVNRTLPMMMDDLKAVQSSNLLVISILVQSEENVEKHLSLRVDWRYRSHKLRRGIYPRIVDRAGHNSS</sequence>
<keyword evidence="2" id="KW-1185">Reference proteome</keyword>
<proteinExistence type="predicted"/>
<comment type="caution">
    <text evidence="1">The sequence shown here is derived from an EMBL/GenBank/DDBJ whole genome shotgun (WGS) entry which is preliminary data.</text>
</comment>
<organism evidence="1 2">
    <name type="scientific">Clavelina lepadiformis</name>
    <name type="common">Light-bulb sea squirt</name>
    <name type="synonym">Ascidia lepadiformis</name>
    <dbReference type="NCBI Taxonomy" id="159417"/>
    <lineage>
        <taxon>Eukaryota</taxon>
        <taxon>Metazoa</taxon>
        <taxon>Chordata</taxon>
        <taxon>Tunicata</taxon>
        <taxon>Ascidiacea</taxon>
        <taxon>Aplousobranchia</taxon>
        <taxon>Clavelinidae</taxon>
        <taxon>Clavelina</taxon>
    </lineage>
</organism>
<evidence type="ECO:0000313" key="2">
    <source>
        <dbReference type="Proteomes" id="UP001642483"/>
    </source>
</evidence>
<dbReference type="EMBL" id="CAWYQH010000101">
    <property type="protein sequence ID" value="CAK8686059.1"/>
    <property type="molecule type" value="Genomic_DNA"/>
</dbReference>
<gene>
    <name evidence="1" type="ORF">CVLEPA_LOCUS17971</name>
</gene>